<sequence>MTLLVDYCPKCGTIFQKNARNLCSSCSSQMDNHLNRCMDHLWMRPRSTTKELAEATGVSLTELHTFIKSGRLSSSSYSNLTYPCESCGHDTRSGRLCGSCMGVFREAGKSQPDPKVPARQLIVKTTTKMMYTSRHR</sequence>
<keyword evidence="2" id="KW-1185">Reference proteome</keyword>
<dbReference type="RefSeq" id="WP_172239658.1">
    <property type="nucleotide sequence ID" value="NZ_BMDD01000001.1"/>
</dbReference>
<evidence type="ECO:0008006" key="3">
    <source>
        <dbReference type="Google" id="ProtNLM"/>
    </source>
</evidence>
<comment type="caution">
    <text evidence="1">The sequence shown here is derived from an EMBL/GenBank/DDBJ whole genome shotgun (WGS) entry which is preliminary data.</text>
</comment>
<proteinExistence type="predicted"/>
<evidence type="ECO:0000313" key="1">
    <source>
        <dbReference type="EMBL" id="GGH71671.1"/>
    </source>
</evidence>
<protein>
    <recommendedName>
        <fullName evidence="3">Flagellar protein</fullName>
    </recommendedName>
</protein>
<gene>
    <name evidence="1" type="ORF">GCM10007362_09010</name>
</gene>
<accession>A0ABQ1ZNU2</accession>
<evidence type="ECO:0000313" key="2">
    <source>
        <dbReference type="Proteomes" id="UP000605427"/>
    </source>
</evidence>
<name>A0ABQ1ZNU2_9BACL</name>
<dbReference type="Proteomes" id="UP000605427">
    <property type="component" value="Unassembled WGS sequence"/>
</dbReference>
<reference evidence="2" key="1">
    <citation type="journal article" date="2019" name="Int. J. Syst. Evol. Microbiol.">
        <title>The Global Catalogue of Microorganisms (GCM) 10K type strain sequencing project: providing services to taxonomists for standard genome sequencing and annotation.</title>
        <authorList>
            <consortium name="The Broad Institute Genomics Platform"/>
            <consortium name="The Broad Institute Genome Sequencing Center for Infectious Disease"/>
            <person name="Wu L."/>
            <person name="Ma J."/>
        </authorList>
    </citation>
    <scope>NUCLEOTIDE SEQUENCE [LARGE SCALE GENOMIC DNA]</scope>
    <source>
        <strain evidence="2">CCM 8702</strain>
    </source>
</reference>
<organism evidence="1 2">
    <name type="scientific">Saccharibacillus endophyticus</name>
    <dbReference type="NCBI Taxonomy" id="2060666"/>
    <lineage>
        <taxon>Bacteria</taxon>
        <taxon>Bacillati</taxon>
        <taxon>Bacillota</taxon>
        <taxon>Bacilli</taxon>
        <taxon>Bacillales</taxon>
        <taxon>Paenibacillaceae</taxon>
        <taxon>Saccharibacillus</taxon>
    </lineage>
</organism>
<dbReference type="EMBL" id="BMDD01000001">
    <property type="protein sequence ID" value="GGH71671.1"/>
    <property type="molecule type" value="Genomic_DNA"/>
</dbReference>